<evidence type="ECO:0000259" key="9">
    <source>
        <dbReference type="PROSITE" id="PS51635"/>
    </source>
</evidence>
<evidence type="ECO:0000256" key="1">
    <source>
        <dbReference type="ARBA" id="ARBA00013278"/>
    </source>
</evidence>
<dbReference type="GO" id="GO:0052816">
    <property type="term" value="F:long-chain fatty acyl-CoA hydrolase activity"/>
    <property type="evidence" value="ECO:0007669"/>
    <property type="project" value="TreeGrafter"/>
</dbReference>
<dbReference type="InterPro" id="IPR002110">
    <property type="entry name" value="Ankyrin_rpt"/>
</dbReference>
<dbReference type="InterPro" id="IPR002641">
    <property type="entry name" value="PNPLA_dom"/>
</dbReference>
<keyword evidence="5" id="KW-0443">Lipid metabolism</keyword>
<dbReference type="Pfam" id="PF12796">
    <property type="entry name" value="Ank_2"/>
    <property type="match status" value="1"/>
</dbReference>
<dbReference type="EMBL" id="JAIZAY010000013">
    <property type="protein sequence ID" value="KAJ8030488.1"/>
    <property type="molecule type" value="Genomic_DNA"/>
</dbReference>
<feature type="short sequence motif" description="DGA/G" evidence="8">
    <location>
        <begin position="660"/>
        <end position="662"/>
    </location>
</feature>
<feature type="domain" description="PNPLA" evidence="9">
    <location>
        <begin position="489"/>
        <end position="673"/>
    </location>
</feature>
<feature type="repeat" description="ANK" evidence="7">
    <location>
        <begin position="322"/>
        <end position="354"/>
    </location>
</feature>
<dbReference type="EC" id="3.1.1.4" evidence="1"/>
<protein>
    <recommendedName>
        <fullName evidence="1">phospholipase A2</fullName>
        <ecNumber evidence="1">3.1.1.4</ecNumber>
    </recommendedName>
</protein>
<evidence type="ECO:0000256" key="2">
    <source>
        <dbReference type="ARBA" id="ARBA00022737"/>
    </source>
</evidence>
<sequence>MDNVLGLWSAIIGTNGRRSEQVTVIERHEVESMTLVATKAGEKLKIFETSDKSCRYYCVLNGGENIPLYRLFQATSKEEALSKLDFISEKLSPFLRLPPFIITEEFLRAVCDSIWEHPMWSAPHIAVESGFMVAFDSDDIASQIDSKQCDNGQTALHLAVKKGNFENIRFLLEAGATPCIPDNCNYTPIHYLVLSPEESREKEEALVLLTRETSDLYKEYNSTEKTVSPLILALKTEKITLARIMVQNKFLVDVGDDEARPIHYAMRQDNLLLIAEILSLSKEQGFARSKKYNATPLHWAKTAGSQQVLLESHSELDTRSNTGDTALHIMVKRQRFECFMGLLLAGAHPDIPDNEGNSPLHTACKLNNVDMVRALVAFNADFEGQNLLKQTPRHCAASHGEKGGAVLQALHLVGAKRCKVQAGDCGHGCLPWGKYDGDVWVKPYDVQDECYEAYAKSFEENINNLLTTLEHMKNVDTLENFRGKREKLLCLDGGGVKGLIEIQLLLAIERASDRKIKQSFDWIAGSRIGGALALFLSHGYCMEDCRRIFCKILYEVYEDTKPYNVEKLEKAAKEFLGEAKMMEVDKPKIMITSTLCNRLTPALHFFRNYIPPSTSSSRITCYSGDYENPPLPPTLEKKWRVLCCALAVPTYYPPIDSFMDGGLIANNPTCDAMAEISEYHLQRKLNGKVPNKLGLVVSLGSGNEPVTGVNDISVYIPKGVTDLYKAAEKVQAATNMVNIMVDLQINETRFRPTDQARAWCDSMGAAFFRLSPPLTEAVALDERNPTKILKVLWQSQVYIYNNKKTLEKIGELINKL</sequence>
<dbReference type="Proteomes" id="UP001152320">
    <property type="component" value="Chromosome 13"/>
</dbReference>
<dbReference type="PROSITE" id="PS50088">
    <property type="entry name" value="ANK_REPEAT"/>
    <property type="match status" value="3"/>
</dbReference>
<dbReference type="SMART" id="SM00248">
    <property type="entry name" value="ANK"/>
    <property type="match status" value="7"/>
</dbReference>
<evidence type="ECO:0000256" key="4">
    <source>
        <dbReference type="ARBA" id="ARBA00023043"/>
    </source>
</evidence>
<comment type="catalytic activity">
    <reaction evidence="6">
        <text>a 1,2-diacyl-sn-glycero-3-phosphocholine + H2O = a 1-acyl-sn-glycero-3-phosphocholine + a fatty acid + H(+)</text>
        <dbReference type="Rhea" id="RHEA:15801"/>
        <dbReference type="ChEBI" id="CHEBI:15377"/>
        <dbReference type="ChEBI" id="CHEBI:15378"/>
        <dbReference type="ChEBI" id="CHEBI:28868"/>
        <dbReference type="ChEBI" id="CHEBI:57643"/>
        <dbReference type="ChEBI" id="CHEBI:58168"/>
        <dbReference type="EC" id="3.1.1.4"/>
    </reaction>
    <physiologicalReaction direction="left-to-right" evidence="6">
        <dbReference type="Rhea" id="RHEA:15802"/>
    </physiologicalReaction>
</comment>
<keyword evidence="3" id="KW-0378">Hydrolase</keyword>
<organism evidence="10 11">
    <name type="scientific">Holothuria leucospilota</name>
    <name type="common">Black long sea cucumber</name>
    <name type="synonym">Mertensiothuria leucospilota</name>
    <dbReference type="NCBI Taxonomy" id="206669"/>
    <lineage>
        <taxon>Eukaryota</taxon>
        <taxon>Metazoa</taxon>
        <taxon>Echinodermata</taxon>
        <taxon>Eleutherozoa</taxon>
        <taxon>Echinozoa</taxon>
        <taxon>Holothuroidea</taxon>
        <taxon>Aspidochirotacea</taxon>
        <taxon>Aspidochirotida</taxon>
        <taxon>Holothuriidae</taxon>
        <taxon>Holothuria</taxon>
    </lineage>
</organism>
<feature type="short sequence motif" description="GXGXXG" evidence="8">
    <location>
        <begin position="493"/>
        <end position="498"/>
    </location>
</feature>
<dbReference type="Gene3D" id="1.25.40.20">
    <property type="entry name" value="Ankyrin repeat-containing domain"/>
    <property type="match status" value="2"/>
</dbReference>
<reference evidence="10" key="1">
    <citation type="submission" date="2021-10" db="EMBL/GenBank/DDBJ databases">
        <title>Tropical sea cucumber genome reveals ecological adaptation and Cuvierian tubules defense mechanism.</title>
        <authorList>
            <person name="Chen T."/>
        </authorList>
    </citation>
    <scope>NUCLEOTIDE SEQUENCE</scope>
    <source>
        <strain evidence="10">Nanhai2018</strain>
        <tissue evidence="10">Muscle</tissue>
    </source>
</reference>
<feature type="repeat" description="ANK" evidence="7">
    <location>
        <begin position="355"/>
        <end position="387"/>
    </location>
</feature>
<dbReference type="PROSITE" id="PS50297">
    <property type="entry name" value="ANK_REP_REGION"/>
    <property type="match status" value="2"/>
</dbReference>
<dbReference type="Pfam" id="PF01734">
    <property type="entry name" value="Patatin"/>
    <property type="match status" value="1"/>
</dbReference>
<dbReference type="InterPro" id="IPR036770">
    <property type="entry name" value="Ankyrin_rpt-contain_sf"/>
</dbReference>
<keyword evidence="11" id="KW-1185">Reference proteome</keyword>
<name>A0A9Q1BPS6_HOLLE</name>
<dbReference type="GO" id="GO:2000304">
    <property type="term" value="P:positive regulation of ceramide biosynthetic process"/>
    <property type="evidence" value="ECO:0007669"/>
    <property type="project" value="TreeGrafter"/>
</dbReference>
<feature type="repeat" description="ANK" evidence="7">
    <location>
        <begin position="151"/>
        <end position="183"/>
    </location>
</feature>
<dbReference type="Gene3D" id="3.40.1090.10">
    <property type="entry name" value="Cytosolic phospholipase A2 catalytic domain"/>
    <property type="match status" value="1"/>
</dbReference>
<evidence type="ECO:0000256" key="6">
    <source>
        <dbReference type="ARBA" id="ARBA00023422"/>
    </source>
</evidence>
<keyword evidence="2" id="KW-0677">Repeat</keyword>
<comment type="caution">
    <text evidence="8">Lacks conserved residue(s) required for the propagation of feature annotation.</text>
</comment>
<proteinExistence type="predicted"/>
<accession>A0A9Q1BPS6</accession>
<evidence type="ECO:0000256" key="7">
    <source>
        <dbReference type="PROSITE-ProRule" id="PRU00023"/>
    </source>
</evidence>
<dbReference type="GO" id="GO:0047499">
    <property type="term" value="F:calcium-independent phospholipase A2 activity"/>
    <property type="evidence" value="ECO:0007669"/>
    <property type="project" value="InterPro"/>
</dbReference>
<evidence type="ECO:0000256" key="8">
    <source>
        <dbReference type="PROSITE-ProRule" id="PRU01161"/>
    </source>
</evidence>
<keyword evidence="4 7" id="KW-0040">ANK repeat</keyword>
<evidence type="ECO:0000313" key="10">
    <source>
        <dbReference type="EMBL" id="KAJ8030488.1"/>
    </source>
</evidence>
<comment type="caution">
    <text evidence="10">The sequence shown here is derived from an EMBL/GenBank/DDBJ whole genome shotgun (WGS) entry which is preliminary data.</text>
</comment>
<gene>
    <name evidence="10" type="ORF">HOLleu_26929</name>
</gene>
<dbReference type="InterPro" id="IPR016035">
    <property type="entry name" value="Acyl_Trfase/lysoPLipase"/>
</dbReference>
<dbReference type="Pfam" id="PF13857">
    <property type="entry name" value="Ank_5"/>
    <property type="match status" value="1"/>
</dbReference>
<dbReference type="InterPro" id="IPR047148">
    <property type="entry name" value="PLPL9"/>
</dbReference>
<dbReference type="GO" id="GO:0006629">
    <property type="term" value="P:lipid metabolic process"/>
    <property type="evidence" value="ECO:0007669"/>
    <property type="project" value="UniProtKB-KW"/>
</dbReference>
<evidence type="ECO:0000256" key="3">
    <source>
        <dbReference type="ARBA" id="ARBA00022801"/>
    </source>
</evidence>
<dbReference type="PANTHER" id="PTHR24139:SF34">
    <property type="entry name" value="85_88 KDA CALCIUM-INDEPENDENT PHOSPHOLIPASE A2"/>
    <property type="match status" value="1"/>
</dbReference>
<dbReference type="PANTHER" id="PTHR24139">
    <property type="entry name" value="CALCIUM-INDEPENDENT PHOSPHOLIPASE A2"/>
    <property type="match status" value="1"/>
</dbReference>
<dbReference type="GO" id="GO:0005739">
    <property type="term" value="C:mitochondrion"/>
    <property type="evidence" value="ECO:0007669"/>
    <property type="project" value="TreeGrafter"/>
</dbReference>
<dbReference type="OrthoDB" id="10021675at2759"/>
<evidence type="ECO:0000256" key="5">
    <source>
        <dbReference type="ARBA" id="ARBA00023098"/>
    </source>
</evidence>
<dbReference type="PROSITE" id="PS51635">
    <property type="entry name" value="PNPLA"/>
    <property type="match status" value="1"/>
</dbReference>
<evidence type="ECO:0000313" key="11">
    <source>
        <dbReference type="Proteomes" id="UP001152320"/>
    </source>
</evidence>
<dbReference type="SUPFAM" id="SSF52151">
    <property type="entry name" value="FabD/lysophospholipase-like"/>
    <property type="match status" value="1"/>
</dbReference>
<dbReference type="AlphaFoldDB" id="A0A9Q1BPS6"/>
<dbReference type="SUPFAM" id="SSF48403">
    <property type="entry name" value="Ankyrin repeat"/>
    <property type="match status" value="1"/>
</dbReference>